<keyword evidence="1" id="KW-0732">Signal</keyword>
<organism evidence="3 4">
    <name type="scientific">Arsenophonus nasoniae</name>
    <name type="common">son-killer infecting Nasonia vitripennis</name>
    <dbReference type="NCBI Taxonomy" id="638"/>
    <lineage>
        <taxon>Bacteria</taxon>
        <taxon>Pseudomonadati</taxon>
        <taxon>Pseudomonadota</taxon>
        <taxon>Gammaproteobacteria</taxon>
        <taxon>Enterobacterales</taxon>
        <taxon>Morganellaceae</taxon>
        <taxon>Arsenophonus</taxon>
    </lineage>
</organism>
<feature type="signal peptide" evidence="1">
    <location>
        <begin position="1"/>
        <end position="23"/>
    </location>
</feature>
<feature type="domain" description="Spore coat protein U/FanG" evidence="2">
    <location>
        <begin position="183"/>
        <end position="318"/>
    </location>
</feature>
<dbReference type="PANTHER" id="PTHR37089:SF1">
    <property type="entry name" value="MEMBRANE PROTEIN"/>
    <property type="match status" value="1"/>
</dbReference>
<dbReference type="EMBL" id="CP123498">
    <property type="protein sequence ID" value="WGL95396.1"/>
    <property type="molecule type" value="Genomic_DNA"/>
</dbReference>
<evidence type="ECO:0000259" key="2">
    <source>
        <dbReference type="Pfam" id="PF05229"/>
    </source>
</evidence>
<sequence>MNKGLFLFSLLLLTGLLNNPVWAACNATMQNASFGSQTSFVINSTVQTTSSNLVVTCGIVLASLLTTDTISAKLNSASSSSGTQAAMKNTANADLEPINMCKASNCTPTTPIGSTINYSSTDLINLLGGNVLTIPIYFKTTTGQNLSAGTYNVTLNLTINWNICGLLGVGNVCLNQQTGSTTLSPTVTLIVTNDCSTITAPNIDFGSAPLVNSFPNVSQTISITCTKGSLYNVGINNGVNAVSNVRNMKHGSGLISYDIYQGTTTTRWGSSGSELWSSANSTTVSADQLTRTYNYVAKVLTGQTTPSQPGSYTDTLVVNVAF</sequence>
<dbReference type="Proteomes" id="UP001177597">
    <property type="component" value="Chromosome"/>
</dbReference>
<dbReference type="PROSITE" id="PS51257">
    <property type="entry name" value="PROKAR_LIPOPROTEIN"/>
    <property type="match status" value="1"/>
</dbReference>
<dbReference type="Pfam" id="PF05229">
    <property type="entry name" value="SCPU"/>
    <property type="match status" value="2"/>
</dbReference>
<dbReference type="AlphaFoldDB" id="A0AA95GJ85"/>
<reference evidence="3" key="1">
    <citation type="submission" date="2023-04" db="EMBL/GenBank/DDBJ databases">
        <title>Genome dynamics across the evolutionary transition to endosymbiosis.</title>
        <authorList>
            <person name="Siozios S."/>
            <person name="Nadal-Jimenez P."/>
            <person name="Azagi T."/>
            <person name="Sprong H."/>
            <person name="Frost C.L."/>
            <person name="Parratt S.R."/>
            <person name="Taylor G."/>
            <person name="Brettell L."/>
            <person name="Lew K.C."/>
            <person name="Croft L."/>
            <person name="King K.C."/>
            <person name="Brockhurst M.A."/>
            <person name="Hypsa V."/>
            <person name="Novakova E."/>
            <person name="Darby A.C."/>
            <person name="Hurst G.D.D."/>
        </authorList>
    </citation>
    <scope>NUCLEOTIDE SEQUENCE</scope>
    <source>
        <strain evidence="3">AIh</strain>
    </source>
</reference>
<gene>
    <name evidence="3" type="ORF">QE207_17450</name>
</gene>
<feature type="domain" description="Spore coat protein U/FanG" evidence="2">
    <location>
        <begin position="21"/>
        <end position="158"/>
    </location>
</feature>
<dbReference type="SMART" id="SM00972">
    <property type="entry name" value="SCPU"/>
    <property type="match status" value="2"/>
</dbReference>
<name>A0AA95GJ85_9GAMM</name>
<dbReference type="InterPro" id="IPR053167">
    <property type="entry name" value="Spore_coat_component"/>
</dbReference>
<feature type="chain" id="PRO_5041705127" evidence="1">
    <location>
        <begin position="24"/>
        <end position="322"/>
    </location>
</feature>
<protein>
    <submittedName>
        <fullName evidence="3">Spore coat U domain-containing protein</fullName>
    </submittedName>
</protein>
<accession>A0AA95GJ85</accession>
<evidence type="ECO:0000256" key="1">
    <source>
        <dbReference type="SAM" id="SignalP"/>
    </source>
</evidence>
<evidence type="ECO:0000313" key="4">
    <source>
        <dbReference type="Proteomes" id="UP001177597"/>
    </source>
</evidence>
<dbReference type="RefSeq" id="WP_280629356.1">
    <property type="nucleotide sequence ID" value="NZ_CP123498.1"/>
</dbReference>
<evidence type="ECO:0000313" key="3">
    <source>
        <dbReference type="EMBL" id="WGL95396.1"/>
    </source>
</evidence>
<dbReference type="PANTHER" id="PTHR37089">
    <property type="entry name" value="PROTEIN U-RELATED"/>
    <property type="match status" value="1"/>
</dbReference>
<proteinExistence type="predicted"/>
<dbReference type="InterPro" id="IPR007893">
    <property type="entry name" value="Spore_coat_U/FanG"/>
</dbReference>